<organism evidence="9">
    <name type="scientific">viral metagenome</name>
    <dbReference type="NCBI Taxonomy" id="1070528"/>
    <lineage>
        <taxon>unclassified sequences</taxon>
        <taxon>metagenomes</taxon>
        <taxon>organismal metagenomes</taxon>
    </lineage>
</organism>
<dbReference type="EC" id="4.2.1.1" evidence="2"/>
<evidence type="ECO:0000313" key="9">
    <source>
        <dbReference type="EMBL" id="QHS87112.1"/>
    </source>
</evidence>
<dbReference type="GO" id="GO:0008270">
    <property type="term" value="F:zinc ion binding"/>
    <property type="evidence" value="ECO:0007669"/>
    <property type="project" value="InterPro"/>
</dbReference>
<dbReference type="InterPro" id="IPR036398">
    <property type="entry name" value="CA_dom_sf"/>
</dbReference>
<keyword evidence="7" id="KW-1133">Transmembrane helix</keyword>
<dbReference type="InterPro" id="IPR001148">
    <property type="entry name" value="CA_dom"/>
</dbReference>
<dbReference type="SUPFAM" id="SSF51069">
    <property type="entry name" value="Carbonic anhydrase"/>
    <property type="match status" value="1"/>
</dbReference>
<feature type="transmembrane region" description="Helical" evidence="7">
    <location>
        <begin position="302"/>
        <end position="321"/>
    </location>
</feature>
<sequence length="359" mass="38784">MTSIFDSSQKWPDQYKSCGAPHQSPINLSQSFSLPCDRLCEWSVDDTAVGTAYVSNAQASAGGLVLSGFQNGKPTAKFNGDGYTCDAMVLFSTSQHSLESVFGEGELVCMFSHPGGKIICMSVILRSTPGDTPSSKFFNAFVPYVDHGSVITLPKSWTIRDVIPDTPSYYIYTGTTVWPACQPNVTWIVYSNTVSIDPSDYAKLVRAVKPSRRPLEEVADRKVTFYDAQSHGVSTPRDGKLYMRCRRAGQKKEEEEQGGPNKPVVKVGGLEDATSDEQKASNQMALNNASAAAAAAYQSMGGVYGVLTVLVLVGASGGLFFTSTGKQLGATAFVIAFIVPHYIRAFFVWILSSVFGMVF</sequence>
<dbReference type="GO" id="GO:0004089">
    <property type="term" value="F:carbonate dehydratase activity"/>
    <property type="evidence" value="ECO:0007669"/>
    <property type="project" value="UniProtKB-EC"/>
</dbReference>
<feature type="transmembrane region" description="Helical" evidence="7">
    <location>
        <begin position="328"/>
        <end position="351"/>
    </location>
</feature>
<dbReference type="PANTHER" id="PTHR18952:SF265">
    <property type="entry name" value="CARBONIC ANHYDRASE"/>
    <property type="match status" value="1"/>
</dbReference>
<evidence type="ECO:0000256" key="3">
    <source>
        <dbReference type="ARBA" id="ARBA00022723"/>
    </source>
</evidence>
<dbReference type="Gene3D" id="3.10.200.10">
    <property type="entry name" value="Alpha carbonic anhydrase"/>
    <property type="match status" value="1"/>
</dbReference>
<reference evidence="9" key="1">
    <citation type="journal article" date="2020" name="Nature">
        <title>Giant virus diversity and host interactions through global metagenomics.</title>
        <authorList>
            <person name="Schulz F."/>
            <person name="Roux S."/>
            <person name="Paez-Espino D."/>
            <person name="Jungbluth S."/>
            <person name="Walsh D.A."/>
            <person name="Denef V.J."/>
            <person name="McMahon K.D."/>
            <person name="Konstantinidis K.T."/>
            <person name="Eloe-Fadrosh E.A."/>
            <person name="Kyrpides N.C."/>
            <person name="Woyke T."/>
        </authorList>
    </citation>
    <scope>NUCLEOTIDE SEQUENCE</scope>
    <source>
        <strain evidence="9">GVMAG-M-3300009684-20</strain>
    </source>
</reference>
<keyword evidence="3" id="KW-0479">Metal-binding</keyword>
<keyword evidence="5" id="KW-0456">Lyase</keyword>
<dbReference type="EMBL" id="MN739078">
    <property type="protein sequence ID" value="QHS87112.1"/>
    <property type="molecule type" value="Genomic_DNA"/>
</dbReference>
<evidence type="ECO:0000256" key="4">
    <source>
        <dbReference type="ARBA" id="ARBA00022833"/>
    </source>
</evidence>
<dbReference type="PROSITE" id="PS51144">
    <property type="entry name" value="ALPHA_CA_2"/>
    <property type="match status" value="1"/>
</dbReference>
<keyword evidence="7" id="KW-0472">Membrane</keyword>
<dbReference type="SMART" id="SM01057">
    <property type="entry name" value="Carb_anhydrase"/>
    <property type="match status" value="1"/>
</dbReference>
<feature type="domain" description="Alpha-carbonic anhydrase" evidence="8">
    <location>
        <begin position="1"/>
        <end position="227"/>
    </location>
</feature>
<comment type="catalytic activity">
    <reaction evidence="6">
        <text>hydrogencarbonate + H(+) = CO2 + H2O</text>
        <dbReference type="Rhea" id="RHEA:10748"/>
        <dbReference type="ChEBI" id="CHEBI:15377"/>
        <dbReference type="ChEBI" id="CHEBI:15378"/>
        <dbReference type="ChEBI" id="CHEBI:16526"/>
        <dbReference type="ChEBI" id="CHEBI:17544"/>
        <dbReference type="EC" id="4.2.1.1"/>
    </reaction>
</comment>
<evidence type="ECO:0000259" key="8">
    <source>
        <dbReference type="PROSITE" id="PS51144"/>
    </source>
</evidence>
<accession>A0A6C0B503</accession>
<evidence type="ECO:0000256" key="6">
    <source>
        <dbReference type="ARBA" id="ARBA00048348"/>
    </source>
</evidence>
<keyword evidence="4" id="KW-0862">Zinc</keyword>
<evidence type="ECO:0000256" key="1">
    <source>
        <dbReference type="ARBA" id="ARBA00010718"/>
    </source>
</evidence>
<dbReference type="AlphaFoldDB" id="A0A6C0B503"/>
<evidence type="ECO:0000256" key="2">
    <source>
        <dbReference type="ARBA" id="ARBA00012925"/>
    </source>
</evidence>
<dbReference type="Pfam" id="PF00194">
    <property type="entry name" value="Carb_anhydrase"/>
    <property type="match status" value="1"/>
</dbReference>
<evidence type="ECO:0000256" key="7">
    <source>
        <dbReference type="SAM" id="Phobius"/>
    </source>
</evidence>
<name>A0A6C0B503_9ZZZZ</name>
<proteinExistence type="inferred from homology"/>
<dbReference type="PANTHER" id="PTHR18952">
    <property type="entry name" value="CARBONIC ANHYDRASE"/>
    <property type="match status" value="1"/>
</dbReference>
<comment type="similarity">
    <text evidence="1">Belongs to the alpha-carbonic anhydrase family.</text>
</comment>
<keyword evidence="7" id="KW-0812">Transmembrane</keyword>
<dbReference type="InterPro" id="IPR023561">
    <property type="entry name" value="Carbonic_anhydrase_a-class"/>
</dbReference>
<evidence type="ECO:0000256" key="5">
    <source>
        <dbReference type="ARBA" id="ARBA00023239"/>
    </source>
</evidence>
<protein>
    <recommendedName>
        <fullName evidence="2">carbonic anhydrase</fullName>
        <ecNumber evidence="2">4.2.1.1</ecNumber>
    </recommendedName>
</protein>